<comment type="similarity">
    <text evidence="1">Belongs to the class-II aminoacyl-tRNA synthetase family.</text>
</comment>
<dbReference type="InterPro" id="IPR003156">
    <property type="entry name" value="DHHA1_dom"/>
</dbReference>
<feature type="non-terminal residue" evidence="12">
    <location>
        <position position="1"/>
    </location>
</feature>
<evidence type="ECO:0000313" key="12">
    <source>
        <dbReference type="EMBL" id="SVD82137.1"/>
    </source>
</evidence>
<evidence type="ECO:0000256" key="3">
    <source>
        <dbReference type="ARBA" id="ARBA00017959"/>
    </source>
</evidence>
<evidence type="ECO:0000256" key="7">
    <source>
        <dbReference type="ARBA" id="ARBA00022840"/>
    </source>
</evidence>
<gene>
    <name evidence="12" type="ORF">METZ01_LOCUS434991</name>
</gene>
<keyword evidence="7" id="KW-0067">ATP-binding</keyword>
<reference evidence="12" key="1">
    <citation type="submission" date="2018-05" db="EMBL/GenBank/DDBJ databases">
        <authorList>
            <person name="Lanie J.A."/>
            <person name="Ng W.-L."/>
            <person name="Kazmierczak K.M."/>
            <person name="Andrzejewski T.M."/>
            <person name="Davidsen T.M."/>
            <person name="Wayne K.J."/>
            <person name="Tettelin H."/>
            <person name="Glass J.I."/>
            <person name="Rusch D."/>
            <person name="Podicherti R."/>
            <person name="Tsui H.-C.T."/>
            <person name="Winkler M.E."/>
        </authorList>
    </citation>
    <scope>NUCLEOTIDE SEQUENCE</scope>
</reference>
<keyword evidence="8" id="KW-0694">RNA-binding</keyword>
<sequence>DKSKNIIKDETINKIKVRFQKVIDLPPKDLRKLVDTGKKELGEGIVIVFASKDGKIGLAVGVTNKLTSKYDAVKFVKTGSEIVGGKGGGGRADFAQAGGVEINKIDEAFEKLKSLI</sequence>
<dbReference type="EC" id="6.1.1.7" evidence="2"/>
<evidence type="ECO:0000256" key="9">
    <source>
        <dbReference type="ARBA" id="ARBA00022917"/>
    </source>
</evidence>
<keyword evidence="4" id="KW-0820">tRNA-binding</keyword>
<keyword evidence="5" id="KW-0436">Ligase</keyword>
<dbReference type="GO" id="GO:0005524">
    <property type="term" value="F:ATP binding"/>
    <property type="evidence" value="ECO:0007669"/>
    <property type="project" value="UniProtKB-KW"/>
</dbReference>
<dbReference type="FunFam" id="3.10.310.40:FF:000001">
    <property type="entry name" value="Alanine--tRNA ligase"/>
    <property type="match status" value="1"/>
</dbReference>
<keyword evidence="6" id="KW-0547">Nucleotide-binding</keyword>
<dbReference type="EMBL" id="UINC01175487">
    <property type="protein sequence ID" value="SVD82137.1"/>
    <property type="molecule type" value="Genomic_DNA"/>
</dbReference>
<dbReference type="GO" id="GO:0000049">
    <property type="term" value="F:tRNA binding"/>
    <property type="evidence" value="ECO:0007669"/>
    <property type="project" value="UniProtKB-KW"/>
</dbReference>
<evidence type="ECO:0000256" key="2">
    <source>
        <dbReference type="ARBA" id="ARBA00013168"/>
    </source>
</evidence>
<keyword evidence="10" id="KW-0030">Aminoacyl-tRNA synthetase</keyword>
<evidence type="ECO:0000256" key="6">
    <source>
        <dbReference type="ARBA" id="ARBA00022741"/>
    </source>
</evidence>
<evidence type="ECO:0000256" key="4">
    <source>
        <dbReference type="ARBA" id="ARBA00022555"/>
    </source>
</evidence>
<evidence type="ECO:0000256" key="8">
    <source>
        <dbReference type="ARBA" id="ARBA00022884"/>
    </source>
</evidence>
<dbReference type="GO" id="GO:0004813">
    <property type="term" value="F:alanine-tRNA ligase activity"/>
    <property type="evidence" value="ECO:0007669"/>
    <property type="project" value="UniProtKB-EC"/>
</dbReference>
<proteinExistence type="inferred from homology"/>
<dbReference type="Gene3D" id="3.10.310.40">
    <property type="match status" value="1"/>
</dbReference>
<organism evidence="12">
    <name type="scientific">marine metagenome</name>
    <dbReference type="NCBI Taxonomy" id="408172"/>
    <lineage>
        <taxon>unclassified sequences</taxon>
        <taxon>metagenomes</taxon>
        <taxon>ecological metagenomes</taxon>
    </lineage>
</organism>
<accession>A0A382YFQ5</accession>
<evidence type="ECO:0000259" key="11">
    <source>
        <dbReference type="Pfam" id="PF02272"/>
    </source>
</evidence>
<feature type="domain" description="DHHA1" evidence="11">
    <location>
        <begin position="19"/>
        <end position="115"/>
    </location>
</feature>
<protein>
    <recommendedName>
        <fullName evidence="3">Alanine--tRNA ligase</fullName>
        <ecNumber evidence="2">6.1.1.7</ecNumber>
    </recommendedName>
</protein>
<evidence type="ECO:0000256" key="10">
    <source>
        <dbReference type="ARBA" id="ARBA00023146"/>
    </source>
</evidence>
<evidence type="ECO:0000256" key="1">
    <source>
        <dbReference type="ARBA" id="ARBA00008226"/>
    </source>
</evidence>
<name>A0A382YFQ5_9ZZZZ</name>
<dbReference type="GO" id="GO:0006412">
    <property type="term" value="P:translation"/>
    <property type="evidence" value="ECO:0007669"/>
    <property type="project" value="UniProtKB-KW"/>
</dbReference>
<evidence type="ECO:0000256" key="5">
    <source>
        <dbReference type="ARBA" id="ARBA00022598"/>
    </source>
</evidence>
<dbReference type="Pfam" id="PF02272">
    <property type="entry name" value="DHHA1"/>
    <property type="match status" value="1"/>
</dbReference>
<keyword evidence="9" id="KW-0648">Protein biosynthesis</keyword>
<dbReference type="AlphaFoldDB" id="A0A382YFQ5"/>